<dbReference type="STRING" id="282683.SAMN04488105_102214"/>
<dbReference type="NCBIfam" id="TIGR01727">
    <property type="entry name" value="oligo_HPY"/>
    <property type="match status" value="1"/>
</dbReference>
<evidence type="ECO:0000256" key="5">
    <source>
        <dbReference type="ARBA" id="ARBA00022741"/>
    </source>
</evidence>
<protein>
    <submittedName>
        <fullName evidence="9">Peptide/nickel transport system ATP-binding protein</fullName>
    </submittedName>
</protein>
<dbReference type="EMBL" id="FNAV01000002">
    <property type="protein sequence ID" value="SDE27126.1"/>
    <property type="molecule type" value="Genomic_DNA"/>
</dbReference>
<evidence type="ECO:0000313" key="10">
    <source>
        <dbReference type="Proteomes" id="UP000198994"/>
    </source>
</evidence>
<feature type="domain" description="ABC transporter" evidence="8">
    <location>
        <begin position="6"/>
        <end position="256"/>
    </location>
</feature>
<dbReference type="GO" id="GO:0015833">
    <property type="term" value="P:peptide transport"/>
    <property type="evidence" value="ECO:0007669"/>
    <property type="project" value="InterPro"/>
</dbReference>
<dbReference type="PANTHER" id="PTHR43297">
    <property type="entry name" value="OLIGOPEPTIDE TRANSPORT ATP-BINDING PROTEIN APPD"/>
    <property type="match status" value="1"/>
</dbReference>
<dbReference type="SUPFAM" id="SSF52540">
    <property type="entry name" value="P-loop containing nucleoside triphosphate hydrolases"/>
    <property type="match status" value="1"/>
</dbReference>
<keyword evidence="6 9" id="KW-0067">ATP-binding</keyword>
<dbReference type="RefSeq" id="WP_089955359.1">
    <property type="nucleotide sequence ID" value="NZ_FNAV01000002.1"/>
</dbReference>
<dbReference type="FunFam" id="3.40.50.300:FF:000016">
    <property type="entry name" value="Oligopeptide ABC transporter ATP-binding component"/>
    <property type="match status" value="1"/>
</dbReference>
<dbReference type="AlphaFoldDB" id="A0A1G7BKZ6"/>
<reference evidence="10" key="1">
    <citation type="submission" date="2016-10" db="EMBL/GenBank/DDBJ databases">
        <authorList>
            <person name="Varghese N."/>
            <person name="Submissions S."/>
        </authorList>
    </citation>
    <scope>NUCLEOTIDE SEQUENCE [LARGE SCALE GENOMIC DNA]</scope>
    <source>
        <strain evidence="10">DSM 10146</strain>
    </source>
</reference>
<dbReference type="InterPro" id="IPR003593">
    <property type="entry name" value="AAA+_ATPase"/>
</dbReference>
<evidence type="ECO:0000256" key="2">
    <source>
        <dbReference type="ARBA" id="ARBA00005417"/>
    </source>
</evidence>
<sequence length="329" mass="34811">MTAPLLDIDDLHVTIPTDRGDLHALRGAGLRLESGKTLCLVGESGCGKSLTAMSLMGLLPRKARQSAGRFALMGTDYAGKAPKAWANLRGRDMAMIFQDPNQSLNPTMTVGVQMTEALRHFEKLSKAQAEDRAIAMLDRVGIADPRSRLGQYPHQFSGGQRQRLMIASALIGRPKLLIADEPTTALDVTIQAQILQVIAELQDELGLGLLLITHDLGVAAAIADDVAVMYAGRVIETGPVAQLFAVPAHPYTQGLMVAIPVPGRTRPGTPLPAISGRVPGLIGGVTGCAFRDRCALAGDGCASDPLPRHAFASGGFVECTRPSLSETRP</sequence>
<evidence type="ECO:0000259" key="8">
    <source>
        <dbReference type="PROSITE" id="PS50893"/>
    </source>
</evidence>
<keyword evidence="7" id="KW-0472">Membrane</keyword>
<dbReference type="Pfam" id="PF08352">
    <property type="entry name" value="oligo_HPY"/>
    <property type="match status" value="1"/>
</dbReference>
<evidence type="ECO:0000256" key="3">
    <source>
        <dbReference type="ARBA" id="ARBA00022448"/>
    </source>
</evidence>
<keyword evidence="3" id="KW-0813">Transport</keyword>
<evidence type="ECO:0000256" key="4">
    <source>
        <dbReference type="ARBA" id="ARBA00022475"/>
    </source>
</evidence>
<dbReference type="GO" id="GO:0055085">
    <property type="term" value="P:transmembrane transport"/>
    <property type="evidence" value="ECO:0007669"/>
    <property type="project" value="UniProtKB-ARBA"/>
</dbReference>
<comment type="similarity">
    <text evidence="2">Belongs to the ABC transporter superfamily.</text>
</comment>
<keyword evidence="4" id="KW-1003">Cell membrane</keyword>
<dbReference type="InterPro" id="IPR013563">
    <property type="entry name" value="Oligopep_ABC_C"/>
</dbReference>
<dbReference type="Pfam" id="PF00005">
    <property type="entry name" value="ABC_tran"/>
    <property type="match status" value="1"/>
</dbReference>
<dbReference type="InterPro" id="IPR003439">
    <property type="entry name" value="ABC_transporter-like_ATP-bd"/>
</dbReference>
<proteinExistence type="inferred from homology"/>
<dbReference type="OrthoDB" id="9782308at2"/>
<dbReference type="SMART" id="SM00382">
    <property type="entry name" value="AAA"/>
    <property type="match status" value="1"/>
</dbReference>
<dbReference type="InterPro" id="IPR017871">
    <property type="entry name" value="ABC_transporter-like_CS"/>
</dbReference>
<dbReference type="InterPro" id="IPR027417">
    <property type="entry name" value="P-loop_NTPase"/>
</dbReference>
<dbReference type="Proteomes" id="UP000198994">
    <property type="component" value="Unassembled WGS sequence"/>
</dbReference>
<organism evidence="9 10">
    <name type="scientific">Salipiger thiooxidans</name>
    <dbReference type="NCBI Taxonomy" id="282683"/>
    <lineage>
        <taxon>Bacteria</taxon>
        <taxon>Pseudomonadati</taxon>
        <taxon>Pseudomonadota</taxon>
        <taxon>Alphaproteobacteria</taxon>
        <taxon>Rhodobacterales</taxon>
        <taxon>Roseobacteraceae</taxon>
        <taxon>Salipiger</taxon>
    </lineage>
</organism>
<dbReference type="GO" id="GO:0005524">
    <property type="term" value="F:ATP binding"/>
    <property type="evidence" value="ECO:0007669"/>
    <property type="project" value="UniProtKB-KW"/>
</dbReference>
<comment type="subcellular location">
    <subcellularLocation>
        <location evidence="1">Cell inner membrane</location>
        <topology evidence="1">Peripheral membrane protein</topology>
    </subcellularLocation>
</comment>
<accession>A0A1G7BKZ6</accession>
<dbReference type="Gene3D" id="3.40.50.300">
    <property type="entry name" value="P-loop containing nucleotide triphosphate hydrolases"/>
    <property type="match status" value="1"/>
</dbReference>
<evidence type="ECO:0000256" key="6">
    <source>
        <dbReference type="ARBA" id="ARBA00022840"/>
    </source>
</evidence>
<dbReference type="PANTHER" id="PTHR43297:SF2">
    <property type="entry name" value="DIPEPTIDE TRANSPORT ATP-BINDING PROTEIN DPPD"/>
    <property type="match status" value="1"/>
</dbReference>
<gene>
    <name evidence="9" type="ORF">SAMN04488105_102214</name>
</gene>
<dbReference type="GO" id="GO:0005886">
    <property type="term" value="C:plasma membrane"/>
    <property type="evidence" value="ECO:0007669"/>
    <property type="project" value="UniProtKB-SubCell"/>
</dbReference>
<dbReference type="PROSITE" id="PS50893">
    <property type="entry name" value="ABC_TRANSPORTER_2"/>
    <property type="match status" value="1"/>
</dbReference>
<keyword evidence="5" id="KW-0547">Nucleotide-binding</keyword>
<evidence type="ECO:0000256" key="1">
    <source>
        <dbReference type="ARBA" id="ARBA00004417"/>
    </source>
</evidence>
<name>A0A1G7BKZ6_9RHOB</name>
<dbReference type="PROSITE" id="PS00211">
    <property type="entry name" value="ABC_TRANSPORTER_1"/>
    <property type="match status" value="1"/>
</dbReference>
<evidence type="ECO:0000313" key="9">
    <source>
        <dbReference type="EMBL" id="SDE27126.1"/>
    </source>
</evidence>
<dbReference type="CDD" id="cd03257">
    <property type="entry name" value="ABC_NikE_OppD_transporters"/>
    <property type="match status" value="1"/>
</dbReference>
<dbReference type="GO" id="GO:0016887">
    <property type="term" value="F:ATP hydrolysis activity"/>
    <property type="evidence" value="ECO:0007669"/>
    <property type="project" value="InterPro"/>
</dbReference>
<keyword evidence="10" id="KW-1185">Reference proteome</keyword>
<dbReference type="InterPro" id="IPR050388">
    <property type="entry name" value="ABC_Ni/Peptide_Import"/>
</dbReference>
<evidence type="ECO:0000256" key="7">
    <source>
        <dbReference type="ARBA" id="ARBA00023136"/>
    </source>
</evidence>